<name>A0A011T624_BRUAN</name>
<dbReference type="NCBIfam" id="TIGR01550">
    <property type="entry name" value="DOC_P1"/>
    <property type="match status" value="1"/>
</dbReference>
<dbReference type="EMBL" id="WBWX01000009">
    <property type="protein sequence ID" value="KAB2793354.1"/>
    <property type="molecule type" value="Genomic_DNA"/>
</dbReference>
<comment type="caution">
    <text evidence="1">The sequence shown here is derived from an EMBL/GenBank/DDBJ whole genome shotgun (WGS) entry which is preliminary data.</text>
</comment>
<dbReference type="PIRSF" id="PIRSF018297">
    <property type="entry name" value="Doc"/>
    <property type="match status" value="1"/>
</dbReference>
<protein>
    <submittedName>
        <fullName evidence="1">Type II toxin-antitoxin system death-on-curing family toxin</fullName>
    </submittedName>
</protein>
<dbReference type="PANTHER" id="PTHR39426:SF1">
    <property type="entry name" value="HOMOLOGY TO DEATH-ON-CURING PROTEIN OF PHAGE P1"/>
    <property type="match status" value="1"/>
</dbReference>
<reference evidence="1 2" key="1">
    <citation type="submission" date="2019-09" db="EMBL/GenBank/DDBJ databases">
        <title>Taxonomic organization of the family Brucellaceae based on a phylogenomic approach.</title>
        <authorList>
            <person name="Leclercq S."/>
            <person name="Cloeckaert A."/>
            <person name="Zygmunt M.S."/>
        </authorList>
    </citation>
    <scope>NUCLEOTIDE SEQUENCE [LARGE SCALE GENOMIC DNA]</scope>
    <source>
        <strain evidence="1 2">CCUG 34461</strain>
    </source>
</reference>
<dbReference type="PANTHER" id="PTHR39426">
    <property type="entry name" value="HOMOLOGY TO DEATH-ON-CURING PROTEIN OF PHAGE P1"/>
    <property type="match status" value="1"/>
</dbReference>
<gene>
    <name evidence="1" type="ORF">F9L06_20780</name>
</gene>
<dbReference type="PROSITE" id="PS51459">
    <property type="entry name" value="FIDO"/>
    <property type="match status" value="1"/>
</dbReference>
<evidence type="ECO:0000313" key="1">
    <source>
        <dbReference type="EMBL" id="KAB2793354.1"/>
    </source>
</evidence>
<dbReference type="Gene3D" id="1.20.120.1870">
    <property type="entry name" value="Fic/DOC protein, Fido domain"/>
    <property type="match status" value="1"/>
</dbReference>
<accession>A0A011T624</accession>
<dbReference type="Pfam" id="PF02661">
    <property type="entry name" value="Fic"/>
    <property type="match status" value="1"/>
</dbReference>
<dbReference type="InterPro" id="IPR053737">
    <property type="entry name" value="Type_II_TA_Toxin"/>
</dbReference>
<organism evidence="1 2">
    <name type="scientific">Brucella anthropi</name>
    <name type="common">Ochrobactrum anthropi</name>
    <dbReference type="NCBI Taxonomy" id="529"/>
    <lineage>
        <taxon>Bacteria</taxon>
        <taxon>Pseudomonadati</taxon>
        <taxon>Pseudomonadota</taxon>
        <taxon>Alphaproteobacteria</taxon>
        <taxon>Hyphomicrobiales</taxon>
        <taxon>Brucellaceae</taxon>
        <taxon>Brucella/Ochrobactrum group</taxon>
        <taxon>Brucella</taxon>
    </lineage>
</organism>
<sequence length="129" mass="14110">MIDFHSRAFIEALHQEQLRLHGGAAGIRDSGLLDSALARPLQKEAYGDPDIFDLAAAYLFGVLKNHPFVDGNKRTGLAAADLFLYFNGFSLEAVQEDIIQLVLMVSTSEIDEAGAAAFFRDHTVAIDED</sequence>
<evidence type="ECO:0000313" key="2">
    <source>
        <dbReference type="Proteomes" id="UP000441102"/>
    </source>
</evidence>
<dbReference type="InterPro" id="IPR003812">
    <property type="entry name" value="Fido"/>
</dbReference>
<dbReference type="RefSeq" id="WP_036585845.1">
    <property type="nucleotide sequence ID" value="NZ_CP103345.1"/>
</dbReference>
<dbReference type="Proteomes" id="UP000441102">
    <property type="component" value="Unassembled WGS sequence"/>
</dbReference>
<dbReference type="AlphaFoldDB" id="A0A011T624"/>
<dbReference type="SUPFAM" id="SSF140931">
    <property type="entry name" value="Fic-like"/>
    <property type="match status" value="1"/>
</dbReference>
<proteinExistence type="predicted"/>
<dbReference type="InterPro" id="IPR036597">
    <property type="entry name" value="Fido-like_dom_sf"/>
</dbReference>
<dbReference type="InterPro" id="IPR006440">
    <property type="entry name" value="Doc"/>
</dbReference>
<dbReference type="GO" id="GO:0016301">
    <property type="term" value="F:kinase activity"/>
    <property type="evidence" value="ECO:0007669"/>
    <property type="project" value="InterPro"/>
</dbReference>